<evidence type="ECO:0000256" key="1">
    <source>
        <dbReference type="ARBA" id="ARBA00022630"/>
    </source>
</evidence>
<dbReference type="SUPFAM" id="SSF51679">
    <property type="entry name" value="Bacterial luciferase-like"/>
    <property type="match status" value="1"/>
</dbReference>
<dbReference type="InterPro" id="IPR036661">
    <property type="entry name" value="Luciferase-like_sf"/>
</dbReference>
<gene>
    <name evidence="6" type="ORF">METZ01_LOCUS17014</name>
</gene>
<organism evidence="6">
    <name type="scientific">marine metagenome</name>
    <dbReference type="NCBI Taxonomy" id="408172"/>
    <lineage>
        <taxon>unclassified sequences</taxon>
        <taxon>metagenomes</taxon>
        <taxon>ecological metagenomes</taxon>
    </lineage>
</organism>
<evidence type="ECO:0000313" key="6">
    <source>
        <dbReference type="EMBL" id="SUZ64160.1"/>
    </source>
</evidence>
<keyword evidence="3" id="KW-0560">Oxidoreductase</keyword>
<dbReference type="PANTHER" id="PTHR42847">
    <property type="entry name" value="ALKANESULFONATE MONOOXYGENASE"/>
    <property type="match status" value="1"/>
</dbReference>
<sequence>MKFGLMSANLMGNVEGTAAGELARAAEEVGFHSIWAVEHAVVPVEYASTYPYDEGGRLFKGASQLDHSDPLIWLAFAAAATSKIRLATGILILPQRNPLIAAKEIASLDRLSNGRLDLGIGVGWLREEFEALGVPFEARGARTDEYLRALRVLWSETEAEFHGEFVDFAPVYCQPKPTQESIPILVGGHSDRAARRAGELGDVFFPAERPVDTLASLHLAAKRYAEEAGRDPSSIELWTSSPGDNEHLEQLIEAGVTQVMVPARPAEQLEDRYSQLIADYGSEAPS</sequence>
<accession>A0A381PB42</accession>
<evidence type="ECO:0000256" key="4">
    <source>
        <dbReference type="ARBA" id="ARBA00023033"/>
    </source>
</evidence>
<evidence type="ECO:0000256" key="2">
    <source>
        <dbReference type="ARBA" id="ARBA00022643"/>
    </source>
</evidence>
<dbReference type="PANTHER" id="PTHR42847:SF4">
    <property type="entry name" value="ALKANESULFONATE MONOOXYGENASE-RELATED"/>
    <property type="match status" value="1"/>
</dbReference>
<dbReference type="Pfam" id="PF00296">
    <property type="entry name" value="Bac_luciferase"/>
    <property type="match status" value="1"/>
</dbReference>
<protein>
    <recommendedName>
        <fullName evidence="5">Luciferase-like domain-containing protein</fullName>
    </recommendedName>
</protein>
<dbReference type="Gene3D" id="3.20.20.30">
    <property type="entry name" value="Luciferase-like domain"/>
    <property type="match status" value="1"/>
</dbReference>
<dbReference type="GO" id="GO:0046306">
    <property type="term" value="P:alkanesulfonate catabolic process"/>
    <property type="evidence" value="ECO:0007669"/>
    <property type="project" value="TreeGrafter"/>
</dbReference>
<evidence type="ECO:0000259" key="5">
    <source>
        <dbReference type="Pfam" id="PF00296"/>
    </source>
</evidence>
<dbReference type="InterPro" id="IPR050172">
    <property type="entry name" value="SsuD_RutA_monooxygenase"/>
</dbReference>
<name>A0A381PB42_9ZZZZ</name>
<dbReference type="AlphaFoldDB" id="A0A381PB42"/>
<dbReference type="GO" id="GO:0008726">
    <property type="term" value="F:alkanesulfonate monooxygenase activity"/>
    <property type="evidence" value="ECO:0007669"/>
    <property type="project" value="TreeGrafter"/>
</dbReference>
<keyword evidence="1" id="KW-0285">Flavoprotein</keyword>
<keyword evidence="2" id="KW-0288">FMN</keyword>
<dbReference type="EMBL" id="UINC01000928">
    <property type="protein sequence ID" value="SUZ64160.1"/>
    <property type="molecule type" value="Genomic_DNA"/>
</dbReference>
<keyword evidence="4" id="KW-0503">Monooxygenase</keyword>
<reference evidence="6" key="1">
    <citation type="submission" date="2018-05" db="EMBL/GenBank/DDBJ databases">
        <authorList>
            <person name="Lanie J.A."/>
            <person name="Ng W.-L."/>
            <person name="Kazmierczak K.M."/>
            <person name="Andrzejewski T.M."/>
            <person name="Davidsen T.M."/>
            <person name="Wayne K.J."/>
            <person name="Tettelin H."/>
            <person name="Glass J.I."/>
            <person name="Rusch D."/>
            <person name="Podicherti R."/>
            <person name="Tsui H.-C.T."/>
            <person name="Winkler M.E."/>
        </authorList>
    </citation>
    <scope>NUCLEOTIDE SEQUENCE</scope>
</reference>
<evidence type="ECO:0000256" key="3">
    <source>
        <dbReference type="ARBA" id="ARBA00023002"/>
    </source>
</evidence>
<feature type="domain" description="Luciferase-like" evidence="5">
    <location>
        <begin position="17"/>
        <end position="241"/>
    </location>
</feature>
<dbReference type="InterPro" id="IPR011251">
    <property type="entry name" value="Luciferase-like_dom"/>
</dbReference>
<dbReference type="NCBIfam" id="TIGR03619">
    <property type="entry name" value="F420_Rv2161c"/>
    <property type="match status" value="1"/>
</dbReference>
<dbReference type="InterPro" id="IPR019921">
    <property type="entry name" value="Lucif-like_OxRdtase_Rv2161c"/>
</dbReference>
<proteinExistence type="predicted"/>